<accession>A0A2I8EUF4</accession>
<comment type="subcellular location">
    <subcellularLocation>
        <location evidence="1">Cell membrane</location>
        <topology evidence="1">Multi-pass membrane protein</topology>
    </subcellularLocation>
</comment>
<dbReference type="GO" id="GO:0005886">
    <property type="term" value="C:plasma membrane"/>
    <property type="evidence" value="ECO:0007669"/>
    <property type="project" value="UniProtKB-SubCell"/>
</dbReference>
<dbReference type="OrthoDB" id="9792760at2"/>
<organism evidence="8 9">
    <name type="scientific">Paraburkholderia terrae</name>
    <dbReference type="NCBI Taxonomy" id="311230"/>
    <lineage>
        <taxon>Bacteria</taxon>
        <taxon>Pseudomonadati</taxon>
        <taxon>Pseudomonadota</taxon>
        <taxon>Betaproteobacteria</taxon>
        <taxon>Burkholderiales</taxon>
        <taxon>Burkholderiaceae</taxon>
        <taxon>Paraburkholderia</taxon>
    </lineage>
</organism>
<evidence type="ECO:0000256" key="3">
    <source>
        <dbReference type="ARBA" id="ARBA00022475"/>
    </source>
</evidence>
<keyword evidence="3" id="KW-1003">Cell membrane</keyword>
<dbReference type="Pfam" id="PF07681">
    <property type="entry name" value="DoxX"/>
    <property type="match status" value="1"/>
</dbReference>
<dbReference type="InterPro" id="IPR051907">
    <property type="entry name" value="DoxX-like_oxidoreductase"/>
</dbReference>
<feature type="transmembrane region" description="Helical" evidence="7">
    <location>
        <begin position="77"/>
        <end position="97"/>
    </location>
</feature>
<evidence type="ECO:0000256" key="2">
    <source>
        <dbReference type="ARBA" id="ARBA00006679"/>
    </source>
</evidence>
<feature type="transmembrane region" description="Helical" evidence="7">
    <location>
        <begin position="12"/>
        <end position="29"/>
    </location>
</feature>
<evidence type="ECO:0000256" key="4">
    <source>
        <dbReference type="ARBA" id="ARBA00022692"/>
    </source>
</evidence>
<evidence type="ECO:0000313" key="9">
    <source>
        <dbReference type="Proteomes" id="UP000243502"/>
    </source>
</evidence>
<dbReference type="EMBL" id="CP026112">
    <property type="protein sequence ID" value="AUT63186.1"/>
    <property type="molecule type" value="Genomic_DNA"/>
</dbReference>
<dbReference type="PANTHER" id="PTHR33452">
    <property type="entry name" value="OXIDOREDUCTASE CATD-RELATED"/>
    <property type="match status" value="1"/>
</dbReference>
<feature type="transmembrane region" description="Helical" evidence="7">
    <location>
        <begin position="109"/>
        <end position="128"/>
    </location>
</feature>
<proteinExistence type="inferred from homology"/>
<evidence type="ECO:0000313" key="8">
    <source>
        <dbReference type="EMBL" id="AUT63186.1"/>
    </source>
</evidence>
<dbReference type="AlphaFoldDB" id="A0A2I8EUF4"/>
<sequence length="148" mass="15414">MDTARSSSQDVLALAGRVLMAAVFIAGAIGKLDTPAATVRYIASAGLPAPLVGFVGSMLLELSCGLLLIFGYRTRTAAAALAAYCVITALLFHHSFVDHNQAIHFMKNLAMAGGLLAFAGYGAGAFSIDHLLSHSSARSAYARYPAPR</sequence>
<comment type="similarity">
    <text evidence="2">Belongs to the DoxX family.</text>
</comment>
<dbReference type="KEGG" id="pter:C2L65_26950"/>
<dbReference type="RefSeq" id="WP_081920909.1">
    <property type="nucleotide sequence ID" value="NZ_CP026112.1"/>
</dbReference>
<keyword evidence="4 7" id="KW-0812">Transmembrane</keyword>
<keyword evidence="5 7" id="KW-1133">Transmembrane helix</keyword>
<reference evidence="8 9" key="1">
    <citation type="submission" date="2018-01" db="EMBL/GenBank/DDBJ databases">
        <title>Species boundaries and ecological features among Paraburkholderia terrae DSMZ17804T, P. hospita DSMZ17164T and P. caribensis DSMZ13236T.</title>
        <authorList>
            <person name="Pratama A.A."/>
        </authorList>
    </citation>
    <scope>NUCLEOTIDE SEQUENCE [LARGE SCALE GENOMIC DNA]</scope>
    <source>
        <strain evidence="8 9">DSM 17804</strain>
    </source>
</reference>
<evidence type="ECO:0000256" key="1">
    <source>
        <dbReference type="ARBA" id="ARBA00004651"/>
    </source>
</evidence>
<evidence type="ECO:0000256" key="6">
    <source>
        <dbReference type="ARBA" id="ARBA00023136"/>
    </source>
</evidence>
<name>A0A2I8EUF4_9BURK</name>
<dbReference type="InterPro" id="IPR032808">
    <property type="entry name" value="DoxX"/>
</dbReference>
<gene>
    <name evidence="8" type="ORF">C2L65_26950</name>
</gene>
<feature type="transmembrane region" description="Helical" evidence="7">
    <location>
        <begin position="49"/>
        <end position="70"/>
    </location>
</feature>
<evidence type="ECO:0000256" key="7">
    <source>
        <dbReference type="SAM" id="Phobius"/>
    </source>
</evidence>
<dbReference type="PANTHER" id="PTHR33452:SF1">
    <property type="entry name" value="INNER MEMBRANE PROTEIN YPHA-RELATED"/>
    <property type="match status" value="1"/>
</dbReference>
<evidence type="ECO:0000256" key="5">
    <source>
        <dbReference type="ARBA" id="ARBA00022989"/>
    </source>
</evidence>
<keyword evidence="6 7" id="KW-0472">Membrane</keyword>
<protein>
    <submittedName>
        <fullName evidence="8">DoxX family protein</fullName>
    </submittedName>
</protein>
<dbReference type="Proteomes" id="UP000243502">
    <property type="component" value="Chromosome 2"/>
</dbReference>